<protein>
    <submittedName>
        <fullName evidence="2">Uncharacterized protein</fullName>
    </submittedName>
</protein>
<dbReference type="Proteomes" id="UP000076632">
    <property type="component" value="Unassembled WGS sequence"/>
</dbReference>
<evidence type="ECO:0000313" key="3">
    <source>
        <dbReference type="Proteomes" id="UP000076632"/>
    </source>
</evidence>
<dbReference type="OrthoDB" id="5273701at2759"/>
<feature type="region of interest" description="Disordered" evidence="1">
    <location>
        <begin position="1"/>
        <end position="119"/>
    </location>
</feature>
<dbReference type="EMBL" id="KV407456">
    <property type="protein sequence ID" value="KZF24474.1"/>
    <property type="molecule type" value="Genomic_DNA"/>
</dbReference>
<dbReference type="RefSeq" id="XP_018190029.1">
    <property type="nucleotide sequence ID" value="XM_018332151.1"/>
</dbReference>
<evidence type="ECO:0000256" key="1">
    <source>
        <dbReference type="SAM" id="MobiDB-lite"/>
    </source>
</evidence>
<sequence length="119" mass="12510">MSSGASGSDEKISAAKIDPLASTMKQGVPHDQSSRGAVGTDRNIDRSRIAPLAGHAHHHHVAPHADTSGVVGHEHTIASTKIDPLSRTTHTPVPPDTGLDIEDIDSSRIEPMGEVEDDD</sequence>
<name>A0A165I6V9_XYLHT</name>
<accession>A0A165I6V9</accession>
<organism evidence="2 3">
    <name type="scientific">Xylona heveae (strain CBS 132557 / TC161)</name>
    <dbReference type="NCBI Taxonomy" id="1328760"/>
    <lineage>
        <taxon>Eukaryota</taxon>
        <taxon>Fungi</taxon>
        <taxon>Dikarya</taxon>
        <taxon>Ascomycota</taxon>
        <taxon>Pezizomycotina</taxon>
        <taxon>Xylonomycetes</taxon>
        <taxon>Xylonales</taxon>
        <taxon>Xylonaceae</taxon>
        <taxon>Xylona</taxon>
    </lineage>
</organism>
<dbReference type="STRING" id="1328760.A0A165I6V9"/>
<evidence type="ECO:0000313" key="2">
    <source>
        <dbReference type="EMBL" id="KZF24474.1"/>
    </source>
</evidence>
<dbReference type="InParanoid" id="A0A165I6V9"/>
<dbReference type="GeneID" id="28897288"/>
<keyword evidence="3" id="KW-1185">Reference proteome</keyword>
<dbReference type="AlphaFoldDB" id="A0A165I6V9"/>
<dbReference type="OMA" id="HPAPHAN"/>
<proteinExistence type="predicted"/>
<gene>
    <name evidence="2" type="ORF">L228DRAFT_245413</name>
</gene>
<reference evidence="2 3" key="1">
    <citation type="journal article" date="2016" name="Fungal Biol.">
        <title>The genome of Xylona heveae provides a window into fungal endophytism.</title>
        <authorList>
            <person name="Gazis R."/>
            <person name="Kuo A."/>
            <person name="Riley R."/>
            <person name="LaButti K."/>
            <person name="Lipzen A."/>
            <person name="Lin J."/>
            <person name="Amirebrahimi M."/>
            <person name="Hesse C.N."/>
            <person name="Spatafora J.W."/>
            <person name="Henrissat B."/>
            <person name="Hainaut M."/>
            <person name="Grigoriev I.V."/>
            <person name="Hibbett D.S."/>
        </authorList>
    </citation>
    <scope>NUCLEOTIDE SEQUENCE [LARGE SCALE GENOMIC DNA]</scope>
    <source>
        <strain evidence="2 3">TC161</strain>
    </source>
</reference>